<gene>
    <name evidence="1" type="ORF">MANES_05G067701v8</name>
</gene>
<proteinExistence type="predicted"/>
<protein>
    <submittedName>
        <fullName evidence="1">Uncharacterized protein</fullName>
    </submittedName>
</protein>
<reference evidence="2" key="1">
    <citation type="journal article" date="2016" name="Nat. Biotechnol.">
        <title>Sequencing wild and cultivated cassava and related species reveals extensive interspecific hybridization and genetic diversity.</title>
        <authorList>
            <person name="Bredeson J.V."/>
            <person name="Lyons J.B."/>
            <person name="Prochnik S.E."/>
            <person name="Wu G.A."/>
            <person name="Ha C.M."/>
            <person name="Edsinger-Gonzales E."/>
            <person name="Grimwood J."/>
            <person name="Schmutz J."/>
            <person name="Rabbi I.Y."/>
            <person name="Egesi C."/>
            <person name="Nauluvula P."/>
            <person name="Lebot V."/>
            <person name="Ndunguru J."/>
            <person name="Mkamilo G."/>
            <person name="Bart R.S."/>
            <person name="Setter T.L."/>
            <person name="Gleadow R.M."/>
            <person name="Kulakow P."/>
            <person name="Ferguson M.E."/>
            <person name="Rounsley S."/>
            <person name="Rokhsar D.S."/>
        </authorList>
    </citation>
    <scope>NUCLEOTIDE SEQUENCE [LARGE SCALE GENOMIC DNA]</scope>
    <source>
        <strain evidence="2">cv. AM560-2</strain>
    </source>
</reference>
<keyword evidence="2" id="KW-1185">Reference proteome</keyword>
<organism evidence="1 2">
    <name type="scientific">Manihot esculenta</name>
    <name type="common">Cassava</name>
    <name type="synonym">Jatropha manihot</name>
    <dbReference type="NCBI Taxonomy" id="3983"/>
    <lineage>
        <taxon>Eukaryota</taxon>
        <taxon>Viridiplantae</taxon>
        <taxon>Streptophyta</taxon>
        <taxon>Embryophyta</taxon>
        <taxon>Tracheophyta</taxon>
        <taxon>Spermatophyta</taxon>
        <taxon>Magnoliopsida</taxon>
        <taxon>eudicotyledons</taxon>
        <taxon>Gunneridae</taxon>
        <taxon>Pentapetalae</taxon>
        <taxon>rosids</taxon>
        <taxon>fabids</taxon>
        <taxon>Malpighiales</taxon>
        <taxon>Euphorbiaceae</taxon>
        <taxon>Crotonoideae</taxon>
        <taxon>Manihoteae</taxon>
        <taxon>Manihot</taxon>
    </lineage>
</organism>
<evidence type="ECO:0000313" key="2">
    <source>
        <dbReference type="Proteomes" id="UP000091857"/>
    </source>
</evidence>
<accession>A0ACB7HQ43</accession>
<sequence>MGKLVCSEVSEVEGVDLTGLLMALVIALVLMVICNPPPRRTYVMHRLA</sequence>
<evidence type="ECO:0000313" key="1">
    <source>
        <dbReference type="EMBL" id="KAG8653793.1"/>
    </source>
</evidence>
<dbReference type="Proteomes" id="UP000091857">
    <property type="component" value="Chromosome 5"/>
</dbReference>
<dbReference type="EMBL" id="CM004391">
    <property type="protein sequence ID" value="KAG8653793.1"/>
    <property type="molecule type" value="Genomic_DNA"/>
</dbReference>
<comment type="caution">
    <text evidence="1">The sequence shown here is derived from an EMBL/GenBank/DDBJ whole genome shotgun (WGS) entry which is preliminary data.</text>
</comment>
<name>A0ACB7HQ43_MANES</name>